<evidence type="ECO:0000256" key="1">
    <source>
        <dbReference type="ARBA" id="ARBA00004370"/>
    </source>
</evidence>
<dbReference type="CDD" id="cd06225">
    <property type="entry name" value="HAMP"/>
    <property type="match status" value="1"/>
</dbReference>
<organism evidence="9 10">
    <name type="scientific">Thiosulfativibrio zosterae</name>
    <dbReference type="NCBI Taxonomy" id="2675053"/>
    <lineage>
        <taxon>Bacteria</taxon>
        <taxon>Pseudomonadati</taxon>
        <taxon>Pseudomonadota</taxon>
        <taxon>Gammaproteobacteria</taxon>
        <taxon>Thiotrichales</taxon>
        <taxon>Piscirickettsiaceae</taxon>
        <taxon>Thiosulfativibrio</taxon>
    </lineage>
</organism>
<dbReference type="PRINTS" id="PR00260">
    <property type="entry name" value="CHEMTRNSDUCR"/>
</dbReference>
<dbReference type="InterPro" id="IPR003660">
    <property type="entry name" value="HAMP_dom"/>
</dbReference>
<evidence type="ECO:0000313" key="9">
    <source>
        <dbReference type="EMBL" id="BBP42917.1"/>
    </source>
</evidence>
<dbReference type="CDD" id="cd19411">
    <property type="entry name" value="MCP2201-like_sensor"/>
    <property type="match status" value="1"/>
</dbReference>
<feature type="domain" description="Methyl-accepting transducer" evidence="7">
    <location>
        <begin position="447"/>
        <end position="676"/>
    </location>
</feature>
<evidence type="ECO:0000256" key="5">
    <source>
        <dbReference type="PROSITE-ProRule" id="PRU00284"/>
    </source>
</evidence>
<dbReference type="Gene3D" id="1.20.120.1530">
    <property type="match status" value="1"/>
</dbReference>
<dbReference type="Gene3D" id="1.10.287.950">
    <property type="entry name" value="Methyl-accepting chemotaxis protein"/>
    <property type="match status" value="1"/>
</dbReference>
<dbReference type="SUPFAM" id="SSF58104">
    <property type="entry name" value="Methyl-accepting chemotaxis protein (MCP) signaling domain"/>
    <property type="match status" value="1"/>
</dbReference>
<keyword evidence="6" id="KW-0472">Membrane</keyword>
<dbReference type="SMART" id="SM00283">
    <property type="entry name" value="MA"/>
    <property type="match status" value="1"/>
</dbReference>
<evidence type="ECO:0000256" key="2">
    <source>
        <dbReference type="ARBA" id="ARBA00022481"/>
    </source>
</evidence>
<feature type="domain" description="HAMP" evidence="8">
    <location>
        <begin position="345"/>
        <end position="397"/>
    </location>
</feature>
<dbReference type="InterPro" id="IPR051310">
    <property type="entry name" value="MCP_chemotaxis"/>
</dbReference>
<dbReference type="GO" id="GO:0004888">
    <property type="term" value="F:transmembrane signaling receptor activity"/>
    <property type="evidence" value="ECO:0007669"/>
    <property type="project" value="InterPro"/>
</dbReference>
<dbReference type="FunFam" id="1.10.287.950:FF:000001">
    <property type="entry name" value="Methyl-accepting chemotaxis sensory transducer"/>
    <property type="match status" value="1"/>
</dbReference>
<keyword evidence="6" id="KW-0812">Transmembrane</keyword>
<dbReference type="KEGG" id="tzo:THMIRHAT_06630"/>
<dbReference type="GO" id="GO:0005886">
    <property type="term" value="C:plasma membrane"/>
    <property type="evidence" value="ECO:0007669"/>
    <property type="project" value="TreeGrafter"/>
</dbReference>
<keyword evidence="2" id="KW-0488">Methylation</keyword>
<dbReference type="InterPro" id="IPR047347">
    <property type="entry name" value="YvaQ-like_sensor"/>
</dbReference>
<feature type="domain" description="HAMP" evidence="8">
    <location>
        <begin position="207"/>
        <end position="260"/>
    </location>
</feature>
<dbReference type="CDD" id="cd11386">
    <property type="entry name" value="MCP_signal"/>
    <property type="match status" value="1"/>
</dbReference>
<dbReference type="EMBL" id="AP021888">
    <property type="protein sequence ID" value="BBP42917.1"/>
    <property type="molecule type" value="Genomic_DNA"/>
</dbReference>
<comment type="similarity">
    <text evidence="4">Belongs to the methyl-accepting chemotaxis (MCP) protein family.</text>
</comment>
<evidence type="ECO:0000259" key="8">
    <source>
        <dbReference type="PROSITE" id="PS50885"/>
    </source>
</evidence>
<dbReference type="GO" id="GO:0007165">
    <property type="term" value="P:signal transduction"/>
    <property type="evidence" value="ECO:0007669"/>
    <property type="project" value="UniProtKB-KW"/>
</dbReference>
<name>A0A6F8PLJ5_9GAMM</name>
<gene>
    <name evidence="9" type="primary">tsr_3</name>
    <name evidence="9" type="ORF">THMIRHAT_06630</name>
</gene>
<keyword evidence="10" id="KW-1185">Reference proteome</keyword>
<dbReference type="PROSITE" id="PS50885">
    <property type="entry name" value="HAMP"/>
    <property type="match status" value="2"/>
</dbReference>
<dbReference type="InterPro" id="IPR024478">
    <property type="entry name" value="HlyB_4HB_MCP"/>
</dbReference>
<dbReference type="PANTHER" id="PTHR43531">
    <property type="entry name" value="PROTEIN ICFG"/>
    <property type="match status" value="1"/>
</dbReference>
<evidence type="ECO:0000259" key="7">
    <source>
        <dbReference type="PROSITE" id="PS50111"/>
    </source>
</evidence>
<dbReference type="Pfam" id="PF00015">
    <property type="entry name" value="MCPsignal"/>
    <property type="match status" value="1"/>
</dbReference>
<evidence type="ECO:0000256" key="6">
    <source>
        <dbReference type="SAM" id="Phobius"/>
    </source>
</evidence>
<dbReference type="Gene3D" id="6.10.340.10">
    <property type="match status" value="1"/>
</dbReference>
<dbReference type="InterPro" id="IPR004089">
    <property type="entry name" value="MCPsignal_dom"/>
</dbReference>
<dbReference type="SMART" id="SM00304">
    <property type="entry name" value="HAMP"/>
    <property type="match status" value="2"/>
</dbReference>
<dbReference type="InterPro" id="IPR025991">
    <property type="entry name" value="Chemoreceptor_zinc-bind_dom"/>
</dbReference>
<reference evidence="10" key="1">
    <citation type="submission" date="2019-11" db="EMBL/GenBank/DDBJ databases">
        <title>Isolation and characterization of two novel species in the genus Thiomicrorhabdus.</title>
        <authorList>
            <person name="Mochizuki J."/>
            <person name="Kojima H."/>
            <person name="Fukui M."/>
        </authorList>
    </citation>
    <scope>NUCLEOTIDE SEQUENCE [LARGE SCALE GENOMIC DNA]</scope>
    <source>
        <strain evidence="10">AkT22</strain>
    </source>
</reference>
<dbReference type="InterPro" id="IPR004090">
    <property type="entry name" value="Chemotax_Me-accpt_rcpt"/>
</dbReference>
<dbReference type="PANTHER" id="PTHR43531:SF14">
    <property type="entry name" value="METHYL-ACCEPTING CHEMOTAXIS PROTEIN I-RELATED"/>
    <property type="match status" value="1"/>
</dbReference>
<dbReference type="PROSITE" id="PS50111">
    <property type="entry name" value="CHEMOTAXIS_TRANSDUC_2"/>
    <property type="match status" value="1"/>
</dbReference>
<comment type="subcellular location">
    <subcellularLocation>
        <location evidence="1">Membrane</location>
    </subcellularLocation>
</comment>
<evidence type="ECO:0000256" key="4">
    <source>
        <dbReference type="ARBA" id="ARBA00029447"/>
    </source>
</evidence>
<keyword evidence="3 5" id="KW-0807">Transducer</keyword>
<evidence type="ECO:0000256" key="3">
    <source>
        <dbReference type="ARBA" id="ARBA00023224"/>
    </source>
</evidence>
<dbReference type="GO" id="GO:0006935">
    <property type="term" value="P:chemotaxis"/>
    <property type="evidence" value="ECO:0007669"/>
    <property type="project" value="UniProtKB-KW"/>
</dbReference>
<keyword evidence="6" id="KW-1133">Transmembrane helix</keyword>
<sequence>MKIKYRMLIGIAGAILFLVISNLITLQIINATNQTVSELTDVNSVKMSVLNRLKHLSDERAILFRNLIVLTEEDAVKASRERLAATSDEIAQIFTELDGMKLDAAEAALYAKIRENVVSAYASFGSFIMAIDEDFKDEATNILVTDFQDKYQGFSDIVNQFVHSVEDSNTQKIAQLKQEQSDGLFKIIAVLVTSILLFSVIGALVARSFLRPIDAMRKTLHSIVQSGEMNHQVPVFSKDELGQVAQDINLLLGTISSAINDVNSMMHDVSSGKFEREIDSEYKGDFLVLKNAVNESVSQTFNLVVVLRGTLTALQYGQFLSLKNEKIELRGDFLNVFNDLQNAMNAMSGTVRDISRTVQGLSQGDFSKRVTVDVSGEFVGLKDAVNTTVSNLESFVEEVVSVQVSISEGDLTKLVKGKYHGKMAVLKDSLNASTSNISAMIAKVGAVTQIVAEEADAIAHGSQEVSARIQNQAQSLESSSAQMERMTSTVKGNAESAHQTRDMTQAAQAKLSSGVDIMKNALVSMDDMAVASQKINDIITIIDGIAFQTNLLALNAAVEAARAGEHGRGFAVVAGEVRNLAGKSADAASEIKKLIENSVRISHQSGDYVKQTSEALIEINHSMGQMAGMIATIADASAEQSKGIELMSHSMNEIDRMTQQSAGLVEETAAGSQDLKSQSVELLNLVSGFKVDMTMVQRIQKLQNSDQAKQFQKMIEAHLAWKGKIRAFVDGMDIGVTYAAATDHTACILGKWYYGEGRELMHMPLMQQLGKEQEEMHQGIKKVMDAKNLDDSTMVEAGLEQVDTQSEKVVHILHELIDQVA</sequence>
<dbReference type="AlphaFoldDB" id="A0A6F8PLJ5"/>
<dbReference type="RefSeq" id="WP_173290761.1">
    <property type="nucleotide sequence ID" value="NZ_AP021888.1"/>
</dbReference>
<dbReference type="Pfam" id="PF18947">
    <property type="entry name" value="HAMP_2"/>
    <property type="match status" value="1"/>
</dbReference>
<protein>
    <submittedName>
        <fullName evidence="9">Chemotaxis protein</fullName>
    </submittedName>
</protein>
<dbReference type="Gene3D" id="1.20.120.30">
    <property type="entry name" value="Aspartate receptor, ligand-binding domain"/>
    <property type="match status" value="1"/>
</dbReference>
<accession>A0A6F8PLJ5</accession>
<feature type="transmembrane region" description="Helical" evidence="6">
    <location>
        <begin position="187"/>
        <end position="210"/>
    </location>
</feature>
<dbReference type="Pfam" id="PF00672">
    <property type="entry name" value="HAMP"/>
    <property type="match status" value="1"/>
</dbReference>
<dbReference type="Pfam" id="PF13682">
    <property type="entry name" value="CZB"/>
    <property type="match status" value="1"/>
</dbReference>
<proteinExistence type="inferred from homology"/>
<evidence type="ECO:0000313" key="10">
    <source>
        <dbReference type="Proteomes" id="UP000501466"/>
    </source>
</evidence>
<dbReference type="Pfam" id="PF12729">
    <property type="entry name" value="4HB_MCP_1"/>
    <property type="match status" value="1"/>
</dbReference>
<dbReference type="Proteomes" id="UP000501466">
    <property type="component" value="Chromosome"/>
</dbReference>